<dbReference type="InterPro" id="IPR027417">
    <property type="entry name" value="P-loop_NTPase"/>
</dbReference>
<dbReference type="SUPFAM" id="SSF160246">
    <property type="entry name" value="EspE N-terminal domain-like"/>
    <property type="match status" value="1"/>
</dbReference>
<dbReference type="GO" id="GO:0005886">
    <property type="term" value="C:plasma membrane"/>
    <property type="evidence" value="ECO:0007669"/>
    <property type="project" value="TreeGrafter"/>
</dbReference>
<evidence type="ECO:0000259" key="5">
    <source>
        <dbReference type="PROSITE" id="PS50110"/>
    </source>
</evidence>
<evidence type="ECO:0000313" key="6">
    <source>
        <dbReference type="EMBL" id="MBB6050841.1"/>
    </source>
</evidence>
<evidence type="ECO:0000313" key="7">
    <source>
        <dbReference type="Proteomes" id="UP000520814"/>
    </source>
</evidence>
<dbReference type="SUPFAM" id="SSF52172">
    <property type="entry name" value="CheY-like"/>
    <property type="match status" value="1"/>
</dbReference>
<dbReference type="PROSITE" id="PS00662">
    <property type="entry name" value="T2SP_E"/>
    <property type="match status" value="1"/>
</dbReference>
<keyword evidence="7" id="KW-1185">Reference proteome</keyword>
<dbReference type="InterPro" id="IPR003593">
    <property type="entry name" value="AAA+_ATPase"/>
</dbReference>
<dbReference type="Pfam" id="PF05157">
    <property type="entry name" value="MshEN"/>
    <property type="match status" value="1"/>
</dbReference>
<comment type="similarity">
    <text evidence="1">Belongs to the GSP E family.</text>
</comment>
<name>A0A7W9SQC3_ARMRO</name>
<dbReference type="CDD" id="cd01129">
    <property type="entry name" value="PulE-GspE-like"/>
    <property type="match status" value="1"/>
</dbReference>
<gene>
    <name evidence="6" type="ORF">HNQ39_002632</name>
</gene>
<comment type="caution">
    <text evidence="6">The sequence shown here is derived from an EMBL/GenBank/DDBJ whole genome shotgun (WGS) entry which is preliminary data.</text>
</comment>
<dbReference type="PANTHER" id="PTHR30258">
    <property type="entry name" value="TYPE II SECRETION SYSTEM PROTEIN GSPE-RELATED"/>
    <property type="match status" value="1"/>
</dbReference>
<keyword evidence="2" id="KW-0547">Nucleotide-binding</keyword>
<dbReference type="Gene3D" id="3.30.450.90">
    <property type="match status" value="1"/>
</dbReference>
<protein>
    <submittedName>
        <fullName evidence="6">Type IV pilus assembly protein PilB</fullName>
    </submittedName>
</protein>
<dbReference type="InterPro" id="IPR011006">
    <property type="entry name" value="CheY-like_superfamily"/>
</dbReference>
<organism evidence="6 7">
    <name type="scientific">Armatimonas rosea</name>
    <dbReference type="NCBI Taxonomy" id="685828"/>
    <lineage>
        <taxon>Bacteria</taxon>
        <taxon>Bacillati</taxon>
        <taxon>Armatimonadota</taxon>
        <taxon>Armatimonadia</taxon>
        <taxon>Armatimonadales</taxon>
        <taxon>Armatimonadaceae</taxon>
        <taxon>Armatimonas</taxon>
    </lineage>
</organism>
<dbReference type="Pfam" id="PF00072">
    <property type="entry name" value="Response_reg"/>
    <property type="match status" value="1"/>
</dbReference>
<dbReference type="GO" id="GO:0000160">
    <property type="term" value="P:phosphorelay signal transduction system"/>
    <property type="evidence" value="ECO:0007669"/>
    <property type="project" value="InterPro"/>
</dbReference>
<dbReference type="InterPro" id="IPR037257">
    <property type="entry name" value="T2SS_E_N_sf"/>
</dbReference>
<evidence type="ECO:0000256" key="3">
    <source>
        <dbReference type="ARBA" id="ARBA00022840"/>
    </source>
</evidence>
<accession>A0A7W9SQC3</accession>
<comment type="caution">
    <text evidence="4">Lacks conserved residue(s) required for the propagation of feature annotation.</text>
</comment>
<dbReference type="Proteomes" id="UP000520814">
    <property type="component" value="Unassembled WGS sequence"/>
</dbReference>
<keyword evidence="3" id="KW-0067">ATP-binding</keyword>
<dbReference type="FunFam" id="3.30.450.90:FF:000001">
    <property type="entry name" value="Type II secretion system ATPase GspE"/>
    <property type="match status" value="1"/>
</dbReference>
<dbReference type="GO" id="GO:0005524">
    <property type="term" value="F:ATP binding"/>
    <property type="evidence" value="ECO:0007669"/>
    <property type="project" value="UniProtKB-KW"/>
</dbReference>
<dbReference type="InterPro" id="IPR001482">
    <property type="entry name" value="T2SS/T4SS_dom"/>
</dbReference>
<dbReference type="AlphaFoldDB" id="A0A7W9SQC3"/>
<sequence>MKILAVEEDALSALLLHEALERQGHQATIVRDGEAAWEQLTQGSNPRSETRTQSPYDALITRWNAPKVNGLDICRRIRHPDIGIESLPVLMAMDSDTPENRSRATEAGALVCVRYPLEPEEIRNALQEILNPKPAPAPAPAILDKTPNFATAPAESLAVARMGATEVARTSNGNGHGNGSIPASGAGLPATLPSTGTLGAKERLGEILIARGLLTASQLAQALEIQSLTRERLGSILVSKGWVNEQDITAAHSRQIDMTFVNVESETIYEDGIAHIPREQALALLVLPLEPSEEDSYLSDPPIRAAVANPWNTPAIDLVQARTKRRVKAVLAESTALKRAIELAYQTSNRSYEKNQLARSLEETLTVLSDDATLSPEEARRLAEDNDNVATMDDPNDAPIIKFVNTILIEAVRKRASDVHIEPYKKDFQVRYRIDGHLHVMHVLPKNSFAALVSRIKILSDLDIAERRLPQDGRINLSIDGRTVQFRVSTLPNLYGERVVLRVLDGGATQKTIEQLEFSRPNLEAFNNLIKRPYGIILVTGPTGSGKTTTLYAALNAVKDSATNIMTCEDPVEYEMDRISQSMVNPKAGLTFASQLRAILRQDPDVVLVGEIRDGETAEIAFKAAMTGHLVLSTLHCNQAAGAPTRLMDMGVEPFLIASGLIGAQAQRLARRLCPNCRTMAPPTPEQQNLLNLMYGAPLPVKAIGQAVGCARCNGGTSGRIGIHELMVMSEPIQTLVMKRATTTIIQNEALRNGMIPMIGDGLGKVIAGMALLDDIQKKVFAG</sequence>
<dbReference type="RefSeq" id="WP_184196521.1">
    <property type="nucleotide sequence ID" value="NZ_JACHGW010000002.1"/>
</dbReference>
<dbReference type="SMART" id="SM00448">
    <property type="entry name" value="REC"/>
    <property type="match status" value="1"/>
</dbReference>
<dbReference type="EMBL" id="JACHGW010000002">
    <property type="protein sequence ID" value="MBB6050841.1"/>
    <property type="molecule type" value="Genomic_DNA"/>
</dbReference>
<dbReference type="Pfam" id="PF00437">
    <property type="entry name" value="T2SSE"/>
    <property type="match status" value="1"/>
</dbReference>
<dbReference type="InterPro" id="IPR007831">
    <property type="entry name" value="T2SS_GspE_N"/>
</dbReference>
<dbReference type="SMART" id="SM00382">
    <property type="entry name" value="AAA"/>
    <property type="match status" value="1"/>
</dbReference>
<dbReference type="Gene3D" id="3.40.50.2300">
    <property type="match status" value="1"/>
</dbReference>
<dbReference type="Gene3D" id="3.30.300.160">
    <property type="entry name" value="Type II secretion system, protein E, N-terminal domain"/>
    <property type="match status" value="1"/>
</dbReference>
<dbReference type="InterPro" id="IPR001789">
    <property type="entry name" value="Sig_transdc_resp-reg_receiver"/>
</dbReference>
<feature type="domain" description="Response regulatory" evidence="5">
    <location>
        <begin position="2"/>
        <end position="130"/>
    </location>
</feature>
<reference evidence="6 7" key="1">
    <citation type="submission" date="2020-08" db="EMBL/GenBank/DDBJ databases">
        <title>Genomic Encyclopedia of Type Strains, Phase IV (KMG-IV): sequencing the most valuable type-strain genomes for metagenomic binning, comparative biology and taxonomic classification.</title>
        <authorList>
            <person name="Goeker M."/>
        </authorList>
    </citation>
    <scope>NUCLEOTIDE SEQUENCE [LARGE SCALE GENOMIC DNA]</scope>
    <source>
        <strain evidence="6 7">DSM 23562</strain>
    </source>
</reference>
<evidence type="ECO:0000256" key="4">
    <source>
        <dbReference type="PROSITE-ProRule" id="PRU00169"/>
    </source>
</evidence>
<evidence type="ECO:0000256" key="1">
    <source>
        <dbReference type="ARBA" id="ARBA00006611"/>
    </source>
</evidence>
<dbReference type="Gene3D" id="3.40.50.300">
    <property type="entry name" value="P-loop containing nucleotide triphosphate hydrolases"/>
    <property type="match status" value="1"/>
</dbReference>
<dbReference type="SUPFAM" id="SSF52540">
    <property type="entry name" value="P-loop containing nucleoside triphosphate hydrolases"/>
    <property type="match status" value="1"/>
</dbReference>
<evidence type="ECO:0000256" key="2">
    <source>
        <dbReference type="ARBA" id="ARBA00022741"/>
    </source>
</evidence>
<proteinExistence type="inferred from homology"/>
<dbReference type="PROSITE" id="PS50110">
    <property type="entry name" value="RESPONSE_REGULATORY"/>
    <property type="match status" value="1"/>
</dbReference>
<dbReference type="GO" id="GO:0016887">
    <property type="term" value="F:ATP hydrolysis activity"/>
    <property type="evidence" value="ECO:0007669"/>
    <property type="project" value="TreeGrafter"/>
</dbReference>
<dbReference type="PANTHER" id="PTHR30258:SF1">
    <property type="entry name" value="PROTEIN TRANSPORT PROTEIN HOFB HOMOLOG"/>
    <property type="match status" value="1"/>
</dbReference>